<evidence type="ECO:0000256" key="1">
    <source>
        <dbReference type="ARBA" id="ARBA00001947"/>
    </source>
</evidence>
<dbReference type="InterPro" id="IPR008915">
    <property type="entry name" value="Peptidase_M50"/>
</dbReference>
<feature type="transmembrane region" description="Helical" evidence="10">
    <location>
        <begin position="28"/>
        <end position="58"/>
    </location>
</feature>
<evidence type="ECO:0000256" key="10">
    <source>
        <dbReference type="SAM" id="Phobius"/>
    </source>
</evidence>
<dbReference type="Proteomes" id="UP000594464">
    <property type="component" value="Chromosome"/>
</dbReference>
<feature type="transmembrane region" description="Helical" evidence="10">
    <location>
        <begin position="234"/>
        <end position="253"/>
    </location>
</feature>
<evidence type="ECO:0000259" key="11">
    <source>
        <dbReference type="Pfam" id="PF02163"/>
    </source>
</evidence>
<evidence type="ECO:0000313" key="12">
    <source>
        <dbReference type="EMBL" id="QPJ66064.1"/>
    </source>
</evidence>
<evidence type="ECO:0000256" key="7">
    <source>
        <dbReference type="ARBA" id="ARBA00022946"/>
    </source>
</evidence>
<organism evidence="12 13">
    <name type="scientific">Candidatus Nitrohelix vancouverensis</name>
    <dbReference type="NCBI Taxonomy" id="2705534"/>
    <lineage>
        <taxon>Bacteria</taxon>
        <taxon>Pseudomonadati</taxon>
        <taxon>Nitrospinota/Tectimicrobiota group</taxon>
        <taxon>Nitrospinota</taxon>
        <taxon>Nitrospinia</taxon>
        <taxon>Nitrospinales</taxon>
        <taxon>Nitrospinaceae</taxon>
        <taxon>Candidatus Nitrohelix</taxon>
    </lineage>
</organism>
<keyword evidence="6" id="KW-0378">Hydrolase</keyword>
<evidence type="ECO:0000256" key="9">
    <source>
        <dbReference type="ARBA" id="ARBA00023136"/>
    </source>
</evidence>
<keyword evidence="5 10" id="KW-0812">Transmembrane</keyword>
<dbReference type="Pfam" id="PF02163">
    <property type="entry name" value="Peptidase_M50"/>
    <property type="match status" value="1"/>
</dbReference>
<evidence type="ECO:0000256" key="2">
    <source>
        <dbReference type="ARBA" id="ARBA00004141"/>
    </source>
</evidence>
<sequence length="287" mass="31321">MTQFDDISSDTSSSQVREIPESPGTKQWLVFSALLCATVLTMYLAGGALFAISLLLILGAHEFGHYWAGRRNRVKVSLPYFMPAPPMFIAGTFGAFIQIKDPIPDRDVLMEIGASGPIAGFIVALIALWIGLSLSEVSTVQAIQGISFGGSIILAALSKIILGVTPFSNEVDIQLHPIAFAGWIGMFITALNLIPVGQLDGGHILYALFFEKYLYLARICYLALIPLGFLWSGWWFWAVLILIAGIKPAPLVFAEQKLSPFHRKIGLLCILIFALTFVPVPFMAIGF</sequence>
<dbReference type="InterPro" id="IPR044838">
    <property type="entry name" value="EGY1-like"/>
</dbReference>
<protein>
    <submittedName>
        <fullName evidence="12">Site-2 protease family protein</fullName>
    </submittedName>
</protein>
<dbReference type="GO" id="GO:0016020">
    <property type="term" value="C:membrane"/>
    <property type="evidence" value="ECO:0007669"/>
    <property type="project" value="UniProtKB-SubCell"/>
</dbReference>
<feature type="transmembrane region" description="Helical" evidence="10">
    <location>
        <begin position="146"/>
        <end position="167"/>
    </location>
</feature>
<gene>
    <name evidence="12" type="ORF">G3M78_11935</name>
</gene>
<evidence type="ECO:0000256" key="8">
    <source>
        <dbReference type="ARBA" id="ARBA00022989"/>
    </source>
</evidence>
<dbReference type="KEGG" id="nva:G3M78_11935"/>
<dbReference type="AlphaFoldDB" id="A0A7T0G472"/>
<accession>A0A7T0G472</accession>
<feature type="transmembrane region" description="Helical" evidence="10">
    <location>
        <begin position="206"/>
        <end position="228"/>
    </location>
</feature>
<comment type="subcellular location">
    <subcellularLocation>
        <location evidence="2">Membrane</location>
        <topology evidence="2">Multi-pass membrane protein</topology>
    </subcellularLocation>
</comment>
<feature type="transmembrane region" description="Helical" evidence="10">
    <location>
        <begin position="117"/>
        <end position="134"/>
    </location>
</feature>
<evidence type="ECO:0000313" key="13">
    <source>
        <dbReference type="Proteomes" id="UP000594464"/>
    </source>
</evidence>
<feature type="domain" description="Peptidase M50" evidence="11">
    <location>
        <begin position="50"/>
        <end position="210"/>
    </location>
</feature>
<keyword evidence="9 10" id="KW-0472">Membrane</keyword>
<dbReference type="PANTHER" id="PTHR31412">
    <property type="entry name" value="ZINC METALLOPROTEASE EGY1"/>
    <property type="match status" value="1"/>
</dbReference>
<evidence type="ECO:0000256" key="4">
    <source>
        <dbReference type="ARBA" id="ARBA00022670"/>
    </source>
</evidence>
<feature type="transmembrane region" description="Helical" evidence="10">
    <location>
        <begin position="173"/>
        <end position="194"/>
    </location>
</feature>
<proteinExistence type="inferred from homology"/>
<dbReference type="PANTHER" id="PTHR31412:SF0">
    <property type="entry name" value="ZINC METALLOPROTEASE EGY1, CHLOROPLASTIC-RELATED"/>
    <property type="match status" value="1"/>
</dbReference>
<evidence type="ECO:0000256" key="6">
    <source>
        <dbReference type="ARBA" id="ARBA00022801"/>
    </source>
</evidence>
<dbReference type="EMBL" id="CP048620">
    <property type="protein sequence ID" value="QPJ66064.1"/>
    <property type="molecule type" value="Genomic_DNA"/>
</dbReference>
<dbReference type="CDD" id="cd06160">
    <property type="entry name" value="S2P-M50_like_2"/>
    <property type="match status" value="1"/>
</dbReference>
<keyword evidence="4 12" id="KW-0645">Protease</keyword>
<feature type="transmembrane region" description="Helical" evidence="10">
    <location>
        <begin position="265"/>
        <end position="285"/>
    </location>
</feature>
<evidence type="ECO:0000256" key="3">
    <source>
        <dbReference type="ARBA" id="ARBA00007931"/>
    </source>
</evidence>
<name>A0A7T0G472_9BACT</name>
<keyword evidence="8 10" id="KW-1133">Transmembrane helix</keyword>
<reference evidence="13" key="1">
    <citation type="submission" date="2020-02" db="EMBL/GenBank/DDBJ databases">
        <title>Genomic and physiological characterization of two novel Nitrospinaceae genera.</title>
        <authorList>
            <person name="Mueller A.J."/>
            <person name="Jung M.-Y."/>
            <person name="Strachan C.R."/>
            <person name="Herbold C.W."/>
            <person name="Kirkegaard R.H."/>
            <person name="Daims H."/>
        </authorList>
    </citation>
    <scope>NUCLEOTIDE SEQUENCE [LARGE SCALE GENOMIC DNA]</scope>
</reference>
<comment type="cofactor">
    <cofactor evidence="1">
        <name>Zn(2+)</name>
        <dbReference type="ChEBI" id="CHEBI:29105"/>
    </cofactor>
</comment>
<evidence type="ECO:0000256" key="5">
    <source>
        <dbReference type="ARBA" id="ARBA00022692"/>
    </source>
</evidence>
<dbReference type="GO" id="GO:0008233">
    <property type="term" value="F:peptidase activity"/>
    <property type="evidence" value="ECO:0007669"/>
    <property type="project" value="UniProtKB-KW"/>
</dbReference>
<feature type="transmembrane region" description="Helical" evidence="10">
    <location>
        <begin position="78"/>
        <end position="97"/>
    </location>
</feature>
<dbReference type="GO" id="GO:0006508">
    <property type="term" value="P:proteolysis"/>
    <property type="evidence" value="ECO:0007669"/>
    <property type="project" value="UniProtKB-KW"/>
</dbReference>
<comment type="similarity">
    <text evidence="3">Belongs to the peptidase M50B family.</text>
</comment>
<keyword evidence="7" id="KW-0809">Transit peptide</keyword>